<sequence>MLRALSLLMLRAVSLLGVAHALAPAPYETLRAARVVDPVSGATTSVLEPGHGPTLVAVVPQLGEFDSCEFCEFLAAAHGDLAAAGVDLRVVGVGDAAAGARFAAFMGLPDGVLRCDATAALHAALDTRRGPGWSVPDWVSDGALRVALSTLPGGPPDDAAHLRAAGDAWLNYLLMCAGVGAPGTLPEILRGYFGDASAPERLAPDAVVEAAGFITIGPGVGPVKLGPFAYENSWKDEAGYQRPVELATVRLRHMVEVLGNWDAYVSDSRFVDRRGATFLFDTDGATLYEYEHRGVLTYSATMARPLSFLAPYIGAKALNPLGLGDNGLAKAPH</sequence>
<proteinExistence type="predicted"/>
<dbReference type="Proteomes" id="UP001363151">
    <property type="component" value="Unassembled WGS sequence"/>
</dbReference>
<accession>A0ABR1GAI3</accession>
<keyword evidence="2" id="KW-1185">Reference proteome</keyword>
<name>A0ABR1GAI3_AURAN</name>
<comment type="caution">
    <text evidence="1">The sequence shown here is derived from an EMBL/GenBank/DDBJ whole genome shotgun (WGS) entry which is preliminary data.</text>
</comment>
<dbReference type="KEGG" id="aaf:AURANDRAFT_65857"/>
<organism evidence="1 2">
    <name type="scientific">Aureococcus anophagefferens</name>
    <name type="common">Harmful bloom alga</name>
    <dbReference type="NCBI Taxonomy" id="44056"/>
    <lineage>
        <taxon>Eukaryota</taxon>
        <taxon>Sar</taxon>
        <taxon>Stramenopiles</taxon>
        <taxon>Ochrophyta</taxon>
        <taxon>Pelagophyceae</taxon>
        <taxon>Pelagomonadales</taxon>
        <taxon>Pelagomonadaceae</taxon>
        <taxon>Aureococcus</taxon>
    </lineage>
</organism>
<reference evidence="1 2" key="1">
    <citation type="submission" date="2024-03" db="EMBL/GenBank/DDBJ databases">
        <title>Aureococcus anophagefferens CCMP1851 and Kratosvirus quantuckense: Draft genome of a second virus-susceptible host strain in the model system.</title>
        <authorList>
            <person name="Chase E."/>
            <person name="Truchon A.R."/>
            <person name="Schepens W."/>
            <person name="Wilhelm S.W."/>
        </authorList>
    </citation>
    <scope>NUCLEOTIDE SEQUENCE [LARGE SCALE GENOMIC DNA]</scope>
    <source>
        <strain evidence="1 2">CCMP1851</strain>
    </source>
</reference>
<protein>
    <submittedName>
        <fullName evidence="1">AhpC/TSA antioxidant protein</fullName>
    </submittedName>
</protein>
<dbReference type="Pfam" id="PF13911">
    <property type="entry name" value="AhpC-TSA_2"/>
    <property type="match status" value="1"/>
</dbReference>
<gene>
    <name evidence="1" type="ORF">SO694_00007137</name>
</gene>
<dbReference type="InterPro" id="IPR032801">
    <property type="entry name" value="PXL2A/B/C"/>
</dbReference>
<evidence type="ECO:0000313" key="1">
    <source>
        <dbReference type="EMBL" id="KAK7250266.1"/>
    </source>
</evidence>
<dbReference type="EMBL" id="JBBJCI010000037">
    <property type="protein sequence ID" value="KAK7250266.1"/>
    <property type="molecule type" value="Genomic_DNA"/>
</dbReference>
<evidence type="ECO:0000313" key="2">
    <source>
        <dbReference type="Proteomes" id="UP001363151"/>
    </source>
</evidence>